<evidence type="ECO:0000259" key="7">
    <source>
        <dbReference type="PROSITE" id="PS50930"/>
    </source>
</evidence>
<dbReference type="EMBL" id="VBWO01000007">
    <property type="protein sequence ID" value="TLF39081.1"/>
    <property type="molecule type" value="Genomic_DNA"/>
</dbReference>
<keyword evidence="1" id="KW-0963">Cytoplasm</keyword>
<evidence type="ECO:0000313" key="8">
    <source>
        <dbReference type="EMBL" id="TLF39081.1"/>
    </source>
</evidence>
<dbReference type="AlphaFoldDB" id="A0A5R8LPB9"/>
<keyword evidence="2" id="KW-0902">Two-component regulatory system</keyword>
<evidence type="ECO:0000256" key="4">
    <source>
        <dbReference type="ARBA" id="ARBA00037164"/>
    </source>
</evidence>
<gene>
    <name evidence="8" type="ORF">FEI15_08590</name>
</gene>
<dbReference type="GO" id="GO:0000156">
    <property type="term" value="F:phosphorelay response regulator activity"/>
    <property type="evidence" value="ECO:0007669"/>
    <property type="project" value="InterPro"/>
</dbReference>
<dbReference type="PANTHER" id="PTHR37299:SF3">
    <property type="entry name" value="STAGE 0 SPORULATION PROTEIN A HOMOLOG"/>
    <property type="match status" value="1"/>
</dbReference>
<feature type="domain" description="HTH LytTR-type" evidence="7">
    <location>
        <begin position="152"/>
        <end position="254"/>
    </location>
</feature>
<organism evidence="8 9">
    <name type="scientific">Lacticaseibacillus zeae</name>
    <name type="common">Lactobacillus zeae</name>
    <dbReference type="NCBI Taxonomy" id="57037"/>
    <lineage>
        <taxon>Bacteria</taxon>
        <taxon>Bacillati</taxon>
        <taxon>Bacillota</taxon>
        <taxon>Bacilli</taxon>
        <taxon>Lactobacillales</taxon>
        <taxon>Lactobacillaceae</taxon>
        <taxon>Lacticaseibacillus</taxon>
    </lineage>
</organism>
<reference evidence="8 9" key="1">
    <citation type="submission" date="2019-05" db="EMBL/GenBank/DDBJ databases">
        <title>Genome-based reclassification of Lactobacillus casei as Lactobacillus casei subsp. casei. subsp.nov., description of Lactobacillus casei subsp. zeae subsp. nov., and emended description of Lactobacillus casei.</title>
        <authorList>
            <person name="Huang C.-H."/>
        </authorList>
    </citation>
    <scope>NUCLEOTIDE SEQUENCE [LARGE SCALE GENOMIC DNA]</scope>
    <source>
        <strain evidence="8 9">CRBIP24.44</strain>
    </source>
</reference>
<evidence type="ECO:0000256" key="1">
    <source>
        <dbReference type="ARBA" id="ARBA00022490"/>
    </source>
</evidence>
<name>A0A5R8LPB9_LACZE</name>
<evidence type="ECO:0000256" key="5">
    <source>
        <dbReference type="PROSITE-ProRule" id="PRU00169"/>
    </source>
</evidence>
<feature type="modified residue" description="4-aspartylphosphate" evidence="5">
    <location>
        <position position="67"/>
    </location>
</feature>
<keyword evidence="5" id="KW-0597">Phosphoprotein</keyword>
<dbReference type="InterPro" id="IPR011006">
    <property type="entry name" value="CheY-like_superfamily"/>
</dbReference>
<comment type="caution">
    <text evidence="8">The sequence shown here is derived from an EMBL/GenBank/DDBJ whole genome shotgun (WGS) entry which is preliminary data.</text>
</comment>
<dbReference type="Proteomes" id="UP000309885">
    <property type="component" value="Unassembled WGS sequence"/>
</dbReference>
<evidence type="ECO:0000256" key="3">
    <source>
        <dbReference type="ARBA" id="ARBA00023159"/>
    </source>
</evidence>
<dbReference type="InterPro" id="IPR007492">
    <property type="entry name" value="LytTR_DNA-bd_dom"/>
</dbReference>
<keyword evidence="3" id="KW-0010">Activator</keyword>
<protein>
    <submittedName>
        <fullName evidence="8">Response regulator transcription factor</fullName>
    </submittedName>
</protein>
<comment type="function">
    <text evidence="4">Required for high-level post-exponential phase expression of a series of secreted proteins.</text>
</comment>
<dbReference type="InterPro" id="IPR001789">
    <property type="entry name" value="Sig_transdc_resp-reg_receiver"/>
</dbReference>
<dbReference type="PROSITE" id="PS50930">
    <property type="entry name" value="HTH_LYTTR"/>
    <property type="match status" value="1"/>
</dbReference>
<dbReference type="PROSITE" id="PS50110">
    <property type="entry name" value="RESPONSE_REGULATORY"/>
    <property type="match status" value="1"/>
</dbReference>
<dbReference type="Gene3D" id="3.40.50.2300">
    <property type="match status" value="1"/>
</dbReference>
<feature type="domain" description="Response regulatory" evidence="6">
    <location>
        <begin position="9"/>
        <end position="134"/>
    </location>
</feature>
<dbReference type="GO" id="GO:0003677">
    <property type="term" value="F:DNA binding"/>
    <property type="evidence" value="ECO:0007669"/>
    <property type="project" value="InterPro"/>
</dbReference>
<proteinExistence type="predicted"/>
<sequence>MWRNNILLNIYILEDNPAYLKTLTHELKNFIMIEELPATIKLATASPKTLLQTIKPAAEEDSLYLLDIEIDNSDLSGVDVATAIRNASLFTDIIFVTSHTEAALSILTHKIAPLDLIDKNAPISETSNQLRRDIQQVLDRVEDRKIRSHNQFNYSVNGQMFAVRLDELLYIQTATGNPGNLEMHALDEIATFHDNLNHIASLYPTLFRVHKSVLVNPDHIKQLDTTNHYLYMDNDAKLDVSFRKQKLLKKMLNHHHSK</sequence>
<dbReference type="Pfam" id="PF04397">
    <property type="entry name" value="LytTR"/>
    <property type="match status" value="1"/>
</dbReference>
<dbReference type="Gene3D" id="2.40.50.1020">
    <property type="entry name" value="LytTr DNA-binding domain"/>
    <property type="match status" value="1"/>
</dbReference>
<dbReference type="SUPFAM" id="SSF52172">
    <property type="entry name" value="CheY-like"/>
    <property type="match status" value="1"/>
</dbReference>
<evidence type="ECO:0000259" key="6">
    <source>
        <dbReference type="PROSITE" id="PS50110"/>
    </source>
</evidence>
<dbReference type="InterPro" id="IPR046947">
    <property type="entry name" value="LytR-like"/>
</dbReference>
<evidence type="ECO:0000256" key="2">
    <source>
        <dbReference type="ARBA" id="ARBA00023012"/>
    </source>
</evidence>
<dbReference type="SMART" id="SM00850">
    <property type="entry name" value="LytTR"/>
    <property type="match status" value="1"/>
</dbReference>
<dbReference type="PANTHER" id="PTHR37299">
    <property type="entry name" value="TRANSCRIPTIONAL REGULATOR-RELATED"/>
    <property type="match status" value="1"/>
</dbReference>
<evidence type="ECO:0000313" key="9">
    <source>
        <dbReference type="Proteomes" id="UP000309885"/>
    </source>
</evidence>
<accession>A0A5R8LPB9</accession>